<comment type="caution">
    <text evidence="1">The sequence shown here is derived from an EMBL/GenBank/DDBJ whole genome shotgun (WGS) entry which is preliminary data.</text>
</comment>
<dbReference type="EMBL" id="JAQQFN010000023">
    <property type="protein sequence ID" value="MFL9886738.1"/>
    <property type="molecule type" value="Genomic_DNA"/>
</dbReference>
<dbReference type="RefSeq" id="WP_408330465.1">
    <property type="nucleotide sequence ID" value="NZ_JAQQFH010000015.1"/>
</dbReference>
<keyword evidence="2" id="KW-1185">Reference proteome</keyword>
<proteinExistence type="predicted"/>
<dbReference type="Proteomes" id="UP001629249">
    <property type="component" value="Unassembled WGS sequence"/>
</dbReference>
<evidence type="ECO:0000313" key="1">
    <source>
        <dbReference type="EMBL" id="MFL9886738.1"/>
    </source>
</evidence>
<sequence>MNSEKKAYYGDSWGALTWLRFADAMLTIGVDAEPSCPRSDGEKFCWITVDVANLQRPEMWRESGDE</sequence>
<evidence type="ECO:0000313" key="2">
    <source>
        <dbReference type="Proteomes" id="UP001629249"/>
    </source>
</evidence>
<protein>
    <submittedName>
        <fullName evidence="1">Uncharacterized protein</fullName>
    </submittedName>
</protein>
<accession>A0ABW8ZWL3</accession>
<organism evidence="1 2">
    <name type="scientific">Paraburkholderia agricolaris</name>
    <dbReference type="NCBI Taxonomy" id="2152888"/>
    <lineage>
        <taxon>Bacteria</taxon>
        <taxon>Pseudomonadati</taxon>
        <taxon>Pseudomonadota</taxon>
        <taxon>Betaproteobacteria</taxon>
        <taxon>Burkholderiales</taxon>
        <taxon>Burkholderiaceae</taxon>
        <taxon>Paraburkholderia</taxon>
    </lineage>
</organism>
<reference evidence="1 2" key="1">
    <citation type="journal article" date="2024" name="Chem. Sci.">
        <title>Discovery of megapolipeptins by genome mining of a Burkholderiales bacteria collection.</title>
        <authorList>
            <person name="Paulo B.S."/>
            <person name="Recchia M.J.J."/>
            <person name="Lee S."/>
            <person name="Fergusson C.H."/>
            <person name="Romanowski S.B."/>
            <person name="Hernandez A."/>
            <person name="Krull N."/>
            <person name="Liu D.Y."/>
            <person name="Cavanagh H."/>
            <person name="Bos A."/>
            <person name="Gray C.A."/>
            <person name="Murphy B.T."/>
            <person name="Linington R.G."/>
            <person name="Eustaquio A.S."/>
        </authorList>
    </citation>
    <scope>NUCLEOTIDE SEQUENCE [LARGE SCALE GENOMIC DNA]</scope>
    <source>
        <strain evidence="1 2">RL16-012-BIC-B</strain>
    </source>
</reference>
<name>A0ABW8ZWL3_9BURK</name>
<gene>
    <name evidence="1" type="ORF">PQR66_27105</name>
</gene>